<dbReference type="Pfam" id="PF02541">
    <property type="entry name" value="Ppx-GppA"/>
    <property type="match status" value="1"/>
</dbReference>
<dbReference type="InterPro" id="IPR043129">
    <property type="entry name" value="ATPase_NBD"/>
</dbReference>
<evidence type="ECO:0000313" key="2">
    <source>
        <dbReference type="EMBL" id="RDH86645.1"/>
    </source>
</evidence>
<keyword evidence="3" id="KW-1185">Reference proteome</keyword>
<organism evidence="2 3">
    <name type="scientific">endosymbiont of Escarpia spicata</name>
    <dbReference type="NCBI Taxonomy" id="2200908"/>
    <lineage>
        <taxon>Bacteria</taxon>
        <taxon>Pseudomonadati</taxon>
        <taxon>Pseudomonadota</taxon>
        <taxon>Gammaproteobacteria</taxon>
        <taxon>sulfur-oxidizing symbionts</taxon>
    </lineage>
</organism>
<evidence type="ECO:0000313" key="3">
    <source>
        <dbReference type="Proteomes" id="UP000254771"/>
    </source>
</evidence>
<gene>
    <name evidence="2" type="ORF">DIZ78_07000</name>
</gene>
<comment type="caution">
    <text evidence="2">The sequence shown here is derived from an EMBL/GenBank/DDBJ whole genome shotgun (WGS) entry which is preliminary data.</text>
</comment>
<proteinExistence type="predicted"/>
<dbReference type="EMBL" id="QFXE01000008">
    <property type="protein sequence ID" value="RDH86645.1"/>
    <property type="molecule type" value="Genomic_DNA"/>
</dbReference>
<accession>A0A370DQ04</accession>
<dbReference type="InterPro" id="IPR050273">
    <property type="entry name" value="GppA/Ppx_hydrolase"/>
</dbReference>
<feature type="domain" description="Ppx/GppA phosphatase N-terminal" evidence="1">
    <location>
        <begin position="43"/>
        <end position="302"/>
    </location>
</feature>
<dbReference type="GO" id="GO:0006357">
    <property type="term" value="P:regulation of transcription by RNA polymerase II"/>
    <property type="evidence" value="ECO:0007669"/>
    <property type="project" value="TreeGrafter"/>
</dbReference>
<dbReference type="PANTHER" id="PTHR30005:SF0">
    <property type="entry name" value="RETROGRADE REGULATION PROTEIN 2"/>
    <property type="match status" value="1"/>
</dbReference>
<name>A0A370DQ04_9GAMM</name>
<dbReference type="PANTHER" id="PTHR30005">
    <property type="entry name" value="EXOPOLYPHOSPHATASE"/>
    <property type="match status" value="1"/>
</dbReference>
<dbReference type="Proteomes" id="UP000254771">
    <property type="component" value="Unassembled WGS sequence"/>
</dbReference>
<dbReference type="AlphaFoldDB" id="A0A370DQ04"/>
<evidence type="ECO:0000259" key="1">
    <source>
        <dbReference type="Pfam" id="PF02541"/>
    </source>
</evidence>
<protein>
    <recommendedName>
        <fullName evidence="1">Ppx/GppA phosphatase N-terminal domain-containing protein</fullName>
    </recommendedName>
</protein>
<dbReference type="Gene3D" id="3.30.420.40">
    <property type="match status" value="1"/>
</dbReference>
<dbReference type="Gene3D" id="3.30.420.150">
    <property type="entry name" value="Exopolyphosphatase. Domain 2"/>
    <property type="match status" value="1"/>
</dbReference>
<dbReference type="InterPro" id="IPR003695">
    <property type="entry name" value="Ppx_GppA_N"/>
</dbReference>
<reference evidence="2 3" key="1">
    <citation type="journal article" date="2018" name="ISME J.">
        <title>Endosymbiont genomes yield clues of tubeworm success.</title>
        <authorList>
            <person name="Li Y."/>
            <person name="Liles M.R."/>
            <person name="Halanych K.M."/>
        </authorList>
    </citation>
    <scope>NUCLEOTIDE SEQUENCE [LARGE SCALE GENOMIC DNA]</scope>
    <source>
        <strain evidence="2">A1462</strain>
    </source>
</reference>
<dbReference type="SUPFAM" id="SSF53067">
    <property type="entry name" value="Actin-like ATPase domain"/>
    <property type="match status" value="2"/>
</dbReference>
<sequence length="308" mass="34016">MISESAITQQSRTKEEPSMVGAIDMGSKNFKFVFGQKVNGRVTTELIRKEQLEIGKEVTENHGMIGRSKFRQIEDTLSQFVSYCRDRGTTTVLAIATSAIRNARNHQQVIDLAGEIGIAIEVAEGEREGEVGYLAATGGAPNKLVSDSGSKSIQIAWWNNDKVQSRSIPVGYELAYESFVERASTLDETQENFSRFLDGNFKELPENTDRIIALAANTITSFVIGEKGAGCNNRTLTRNALNDRMSELQGLSPAQYDSLKASLPKAEKILPGLVFLDYLMERTGHGEVLIAEAELPVGLIVEYFLKWE</sequence>